<keyword evidence="3" id="KW-0378">Hydrolase</keyword>
<protein>
    <submittedName>
        <fullName evidence="3">Hydrolase</fullName>
    </submittedName>
</protein>
<dbReference type="PANTHER" id="PTHR43798:SF33">
    <property type="entry name" value="HYDROLASE, PUTATIVE (AFU_ORTHOLOGUE AFUA_2G14860)-RELATED"/>
    <property type="match status" value="1"/>
</dbReference>
<feature type="domain" description="AB hydrolase-1" evidence="2">
    <location>
        <begin position="95"/>
        <end position="339"/>
    </location>
</feature>
<dbReference type="GO" id="GO:0016020">
    <property type="term" value="C:membrane"/>
    <property type="evidence" value="ECO:0007669"/>
    <property type="project" value="TreeGrafter"/>
</dbReference>
<comment type="caution">
    <text evidence="3">The sequence shown here is derived from an EMBL/GenBank/DDBJ whole genome shotgun (WGS) entry which is preliminary data.</text>
</comment>
<sequence length="357" mass="38699">MVPLSEDGDRVGRRSYATGRREVCREHRPALRGEAAPTRPPRAKRPAPRLVATPPHATARLLSLVGQAVRMPHFRTYDDAELHYRVLGPADSPRPPLVCLAGGPGRDAAYLGDLGGLAADRQLILPDSRGTGDSPAAADPARYAFWQLAEDLEALRAHLGLERFALLAHDAGAAVAQAYAAGYAQRLTRLVLVCPGSRLQGELPDDAQEIFASREHEEWWPKASAAVQQLAEASDMSEVRELLFAAAPLAYGRWEEPQQAHAATEGEQLGPVPRAGFWQGVDEQLRMALLAGLREAACPVLVVTGDRDGVTGMRAGELVAESFPDARVRPLHEVGHYPWVDAPELFAPLVEEFLHSA</sequence>
<dbReference type="Pfam" id="PF00561">
    <property type="entry name" value="Abhydrolase_1"/>
    <property type="match status" value="1"/>
</dbReference>
<dbReference type="EMBL" id="BLIN01000005">
    <property type="protein sequence ID" value="GFE10186.1"/>
    <property type="molecule type" value="Genomic_DNA"/>
</dbReference>
<feature type="compositionally biased region" description="Basic and acidic residues" evidence="1">
    <location>
        <begin position="19"/>
        <end position="31"/>
    </location>
</feature>
<name>A0A640SJ56_9ACTN</name>
<dbReference type="Proteomes" id="UP000435837">
    <property type="component" value="Unassembled WGS sequence"/>
</dbReference>
<dbReference type="InterPro" id="IPR000073">
    <property type="entry name" value="AB_hydrolase_1"/>
</dbReference>
<dbReference type="PANTHER" id="PTHR43798">
    <property type="entry name" value="MONOACYLGLYCEROL LIPASE"/>
    <property type="match status" value="1"/>
</dbReference>
<evidence type="ECO:0000313" key="3">
    <source>
        <dbReference type="EMBL" id="GFE10186.1"/>
    </source>
</evidence>
<dbReference type="AlphaFoldDB" id="A0A640SJ56"/>
<dbReference type="GO" id="GO:0016787">
    <property type="term" value="F:hydrolase activity"/>
    <property type="evidence" value="ECO:0007669"/>
    <property type="project" value="UniProtKB-KW"/>
</dbReference>
<dbReference type="Gene3D" id="3.40.50.1820">
    <property type="entry name" value="alpha/beta hydrolase"/>
    <property type="match status" value="1"/>
</dbReference>
<evidence type="ECO:0000313" key="4">
    <source>
        <dbReference type="Proteomes" id="UP000435837"/>
    </source>
</evidence>
<accession>A0A640SJ56</accession>
<evidence type="ECO:0000259" key="2">
    <source>
        <dbReference type="Pfam" id="PF00561"/>
    </source>
</evidence>
<gene>
    <name evidence="3" type="ORF">Scani_64540</name>
</gene>
<evidence type="ECO:0000256" key="1">
    <source>
        <dbReference type="SAM" id="MobiDB-lite"/>
    </source>
</evidence>
<dbReference type="InterPro" id="IPR050266">
    <property type="entry name" value="AB_hydrolase_sf"/>
</dbReference>
<dbReference type="SUPFAM" id="SSF53474">
    <property type="entry name" value="alpha/beta-Hydrolases"/>
    <property type="match status" value="1"/>
</dbReference>
<feature type="region of interest" description="Disordered" evidence="1">
    <location>
        <begin position="1"/>
        <end position="49"/>
    </location>
</feature>
<reference evidence="3 4" key="1">
    <citation type="submission" date="2019-12" db="EMBL/GenBank/DDBJ databases">
        <title>Whole genome shotgun sequence of Streptomyces caniferus NBRC 15389.</title>
        <authorList>
            <person name="Ichikawa N."/>
            <person name="Kimura A."/>
            <person name="Kitahashi Y."/>
            <person name="Komaki H."/>
            <person name="Tamura T."/>
        </authorList>
    </citation>
    <scope>NUCLEOTIDE SEQUENCE [LARGE SCALE GENOMIC DNA]</scope>
    <source>
        <strain evidence="3 4">NBRC 15389</strain>
    </source>
</reference>
<organism evidence="3 4">
    <name type="scientific">Streptomyces caniferus</name>
    <dbReference type="NCBI Taxonomy" id="285557"/>
    <lineage>
        <taxon>Bacteria</taxon>
        <taxon>Bacillati</taxon>
        <taxon>Actinomycetota</taxon>
        <taxon>Actinomycetes</taxon>
        <taxon>Kitasatosporales</taxon>
        <taxon>Streptomycetaceae</taxon>
        <taxon>Streptomyces</taxon>
    </lineage>
</organism>
<proteinExistence type="predicted"/>
<dbReference type="InterPro" id="IPR029058">
    <property type="entry name" value="AB_hydrolase_fold"/>
</dbReference>